<proteinExistence type="predicted"/>
<reference evidence="1" key="1">
    <citation type="submission" date="2018-02" db="EMBL/GenBank/DDBJ databases">
        <authorList>
            <person name="Cohen D.B."/>
            <person name="Kent A.D."/>
        </authorList>
    </citation>
    <scope>NUCLEOTIDE SEQUENCE</scope>
</reference>
<dbReference type="Gene3D" id="3.80.10.10">
    <property type="entry name" value="Ribonuclease Inhibitor"/>
    <property type="match status" value="2"/>
</dbReference>
<organism evidence="1">
    <name type="scientific">Fagus sylvatica</name>
    <name type="common">Beechnut</name>
    <dbReference type="NCBI Taxonomy" id="28930"/>
    <lineage>
        <taxon>Eukaryota</taxon>
        <taxon>Viridiplantae</taxon>
        <taxon>Streptophyta</taxon>
        <taxon>Embryophyta</taxon>
        <taxon>Tracheophyta</taxon>
        <taxon>Spermatophyta</taxon>
        <taxon>Magnoliopsida</taxon>
        <taxon>eudicotyledons</taxon>
        <taxon>Gunneridae</taxon>
        <taxon>Pentapetalae</taxon>
        <taxon>rosids</taxon>
        <taxon>fabids</taxon>
        <taxon>Fagales</taxon>
        <taxon>Fagaceae</taxon>
        <taxon>Fagus</taxon>
    </lineage>
</organism>
<evidence type="ECO:0008006" key="2">
    <source>
        <dbReference type="Google" id="ProtNLM"/>
    </source>
</evidence>
<dbReference type="EMBL" id="OIVN01003070">
    <property type="protein sequence ID" value="SPD08591.1"/>
    <property type="molecule type" value="Genomic_DNA"/>
</dbReference>
<accession>A0A2N9HAA4</accession>
<evidence type="ECO:0000313" key="1">
    <source>
        <dbReference type="EMBL" id="SPD08591.1"/>
    </source>
</evidence>
<dbReference type="SUPFAM" id="SSF52058">
    <property type="entry name" value="L domain-like"/>
    <property type="match status" value="2"/>
</dbReference>
<sequence length="473" mass="52916">MAKGLKVLNLSGCSGLTKSPDFSTLTALEILNLSMHATVEIHPSVLKLKNLRVLDISSTRRNNTISKFPNEIGNLEKLEEIDASNSKDLHGEIPSSIGRLSSLRILRLNRTNICSLPTSICGLSRLETLDLTCCDKLHSLPYELPSSLTSLCVTCRSMETFPSRLSNLINLKNLVFIYCVNLVEIPRDIGKLSQLETLALSSCYKLRTLPTDIGKLSQLETLVLSFCDKLRTLPTEIGAISRLKDLELFKCNNLQCILALPPEVTNTRYSGMREAYRDSRLWEIRIVDVIDYIVIVNSLERLPDVSNLGMLKDLKLDRCQKLVEIEGLGGLNSLEALDVSGCTSLERLDLLSLKNLKKLRICDCKNLTEIQGLEEVESLGLLNMAGCKLIEKLPDLSNLKKLKILIAFFCEKLTEIRGLEELKSLKLLDISGCKSIERLPDLSNTRIETNSTWAKYYEANGWRDLLSAQESGR</sequence>
<dbReference type="PANTHER" id="PTHR47186:SF61">
    <property type="entry name" value="LEUCINE-RICH REPEAT-CONTAINING PROTEIN 57-RELATED"/>
    <property type="match status" value="1"/>
</dbReference>
<name>A0A2N9HAA4_FAGSY</name>
<dbReference type="InterPro" id="IPR032675">
    <property type="entry name" value="LRR_dom_sf"/>
</dbReference>
<protein>
    <recommendedName>
        <fullName evidence="2">NB-ARC domain-containing protein</fullName>
    </recommendedName>
</protein>
<gene>
    <name evidence="1" type="ORF">FSB_LOCUS36473</name>
</gene>
<dbReference type="AlphaFoldDB" id="A0A2N9HAA4"/>
<dbReference type="PANTHER" id="PTHR47186">
    <property type="entry name" value="LEUCINE-RICH REPEAT-CONTAINING PROTEIN 57"/>
    <property type="match status" value="1"/>
</dbReference>
<dbReference type="Gene3D" id="3.40.1170.20">
    <property type="entry name" value="tRNA intron endonuclease, N-terminal domain"/>
    <property type="match status" value="3"/>
</dbReference>